<dbReference type="Pfam" id="PF01288">
    <property type="entry name" value="HPPK"/>
    <property type="match status" value="1"/>
</dbReference>
<dbReference type="InterPro" id="IPR035907">
    <property type="entry name" value="Hppk_sf"/>
</dbReference>
<evidence type="ECO:0000259" key="13">
    <source>
        <dbReference type="Pfam" id="PF01288"/>
    </source>
</evidence>
<accession>A0ABV7E2K5</accession>
<dbReference type="Gene3D" id="3.30.70.560">
    <property type="entry name" value="7,8-Dihydro-6-hydroxymethylpterin-pyrophosphokinase HPPK"/>
    <property type="match status" value="1"/>
</dbReference>
<comment type="caution">
    <text evidence="14">The sequence shown here is derived from an EMBL/GenBank/DDBJ whole genome shotgun (WGS) entry which is preliminary data.</text>
</comment>
<dbReference type="EMBL" id="JBHRST010000004">
    <property type="protein sequence ID" value="MFC3096964.1"/>
    <property type="molecule type" value="Genomic_DNA"/>
</dbReference>
<evidence type="ECO:0000256" key="10">
    <source>
        <dbReference type="ARBA" id="ARBA00029409"/>
    </source>
</evidence>
<dbReference type="NCBIfam" id="TIGR01498">
    <property type="entry name" value="folK"/>
    <property type="match status" value="1"/>
</dbReference>
<evidence type="ECO:0000256" key="2">
    <source>
        <dbReference type="ARBA" id="ARBA00005810"/>
    </source>
</evidence>
<evidence type="ECO:0000256" key="9">
    <source>
        <dbReference type="ARBA" id="ARBA00022909"/>
    </source>
</evidence>
<dbReference type="RefSeq" id="WP_336925961.1">
    <property type="nucleotide sequence ID" value="NZ_JBANRO010000005.1"/>
</dbReference>
<dbReference type="InterPro" id="IPR000550">
    <property type="entry name" value="Hppk"/>
</dbReference>
<evidence type="ECO:0000256" key="12">
    <source>
        <dbReference type="ARBA" id="ARBA00033413"/>
    </source>
</evidence>
<dbReference type="PANTHER" id="PTHR43071">
    <property type="entry name" value="2-AMINO-4-HYDROXY-6-HYDROXYMETHYLDIHYDROPTERIDINE PYROPHOSPHOKINASE"/>
    <property type="match status" value="1"/>
</dbReference>
<keyword evidence="5 14" id="KW-0808">Transferase</keyword>
<evidence type="ECO:0000256" key="1">
    <source>
        <dbReference type="ARBA" id="ARBA00005051"/>
    </source>
</evidence>
<evidence type="ECO:0000256" key="7">
    <source>
        <dbReference type="ARBA" id="ARBA00022777"/>
    </source>
</evidence>
<dbReference type="SUPFAM" id="SSF55083">
    <property type="entry name" value="6-hydroxymethyl-7,8-dihydropterin pyrophosphokinase, HPPK"/>
    <property type="match status" value="1"/>
</dbReference>
<keyword evidence="9" id="KW-0289">Folate biosynthesis</keyword>
<keyword evidence="8" id="KW-0067">ATP-binding</keyword>
<proteinExistence type="inferred from homology"/>
<feature type="domain" description="7,8-dihydro-6-hydroxymethylpterin-pyrophosphokinase" evidence="13">
    <location>
        <begin position="27"/>
        <end position="158"/>
    </location>
</feature>
<comment type="pathway">
    <text evidence="1">Cofactor biosynthesis; tetrahydrofolate biosynthesis; 2-amino-4-hydroxy-6-hydroxymethyl-7,8-dihydropteridine diphosphate from 7,8-dihydroneopterin triphosphate: step 4/4.</text>
</comment>
<dbReference type="PANTHER" id="PTHR43071:SF1">
    <property type="entry name" value="2-AMINO-4-HYDROXY-6-HYDROXYMETHYLDIHYDROPTERIDINE PYROPHOSPHOKINASE"/>
    <property type="match status" value="1"/>
</dbReference>
<sequence length="185" mass="20288">MGLFPRSPPAALRADCGGYLSRHHYLIALGSNQRHPRIGHPRAVLAAVARIMDGPLGHVVAMAPVIETAPIGPSLRRYANGALLLESDLDPLELLDALQAVEAQLGRVRRGQRWRSRVIDLDIVLWSGGVVALPPRLIVPHPLFRARSFVLQPAVAIARGWRDPLTGLTLAQLYARLTRRSPLPR</sequence>
<evidence type="ECO:0000256" key="4">
    <source>
        <dbReference type="ARBA" id="ARBA00016218"/>
    </source>
</evidence>
<dbReference type="Proteomes" id="UP001595456">
    <property type="component" value="Unassembled WGS sequence"/>
</dbReference>
<protein>
    <recommendedName>
        <fullName evidence="4">2-amino-4-hydroxy-6-hydroxymethyldihydropteridine pyrophosphokinase</fullName>
        <ecNumber evidence="3">2.7.6.3</ecNumber>
    </recommendedName>
    <alternativeName>
        <fullName evidence="11">6-hydroxymethyl-7,8-dihydropterin pyrophosphokinase</fullName>
    </alternativeName>
    <alternativeName>
        <fullName evidence="12">7,8-dihydro-6-hydroxymethylpterin-pyrophosphokinase</fullName>
    </alternativeName>
</protein>
<dbReference type="GO" id="GO:0003848">
    <property type="term" value="F:2-amino-4-hydroxy-6-hydroxymethyldihydropteridine diphosphokinase activity"/>
    <property type="evidence" value="ECO:0007669"/>
    <property type="project" value="UniProtKB-EC"/>
</dbReference>
<keyword evidence="15" id="KW-1185">Reference proteome</keyword>
<dbReference type="CDD" id="cd00483">
    <property type="entry name" value="HPPK"/>
    <property type="match status" value="1"/>
</dbReference>
<gene>
    <name evidence="14" type="primary">folK</name>
    <name evidence="14" type="ORF">ACFODU_04035</name>
</gene>
<comment type="function">
    <text evidence="10">Catalyzes the transfer of pyrophosphate from adenosine triphosphate (ATP) to 6-hydroxymethyl-7,8-dihydropterin, an enzymatic step in folate biosynthesis pathway.</text>
</comment>
<keyword evidence="6" id="KW-0547">Nucleotide-binding</keyword>
<evidence type="ECO:0000256" key="6">
    <source>
        <dbReference type="ARBA" id="ARBA00022741"/>
    </source>
</evidence>
<comment type="similarity">
    <text evidence="2">Belongs to the HPPK family.</text>
</comment>
<dbReference type="EC" id="2.7.6.3" evidence="3"/>
<keyword evidence="7" id="KW-0418">Kinase</keyword>
<evidence type="ECO:0000256" key="3">
    <source>
        <dbReference type="ARBA" id="ARBA00013253"/>
    </source>
</evidence>
<evidence type="ECO:0000313" key="15">
    <source>
        <dbReference type="Proteomes" id="UP001595456"/>
    </source>
</evidence>
<name>A0ABV7E2K5_9SPHN</name>
<organism evidence="14 15">
    <name type="scientific">Alteraurantiacibacter palmitatis</name>
    <dbReference type="NCBI Taxonomy" id="2054628"/>
    <lineage>
        <taxon>Bacteria</taxon>
        <taxon>Pseudomonadati</taxon>
        <taxon>Pseudomonadota</taxon>
        <taxon>Alphaproteobacteria</taxon>
        <taxon>Sphingomonadales</taxon>
        <taxon>Erythrobacteraceae</taxon>
        <taxon>Alteraurantiacibacter</taxon>
    </lineage>
</organism>
<reference evidence="15" key="1">
    <citation type="journal article" date="2019" name="Int. J. Syst. Evol. Microbiol.">
        <title>The Global Catalogue of Microorganisms (GCM) 10K type strain sequencing project: providing services to taxonomists for standard genome sequencing and annotation.</title>
        <authorList>
            <consortium name="The Broad Institute Genomics Platform"/>
            <consortium name="The Broad Institute Genome Sequencing Center for Infectious Disease"/>
            <person name="Wu L."/>
            <person name="Ma J."/>
        </authorList>
    </citation>
    <scope>NUCLEOTIDE SEQUENCE [LARGE SCALE GENOMIC DNA]</scope>
    <source>
        <strain evidence="15">KCTC 52607</strain>
    </source>
</reference>
<evidence type="ECO:0000256" key="5">
    <source>
        <dbReference type="ARBA" id="ARBA00022679"/>
    </source>
</evidence>
<evidence type="ECO:0000256" key="8">
    <source>
        <dbReference type="ARBA" id="ARBA00022840"/>
    </source>
</evidence>
<evidence type="ECO:0000256" key="11">
    <source>
        <dbReference type="ARBA" id="ARBA00029766"/>
    </source>
</evidence>
<evidence type="ECO:0000313" key="14">
    <source>
        <dbReference type="EMBL" id="MFC3096964.1"/>
    </source>
</evidence>